<accession>A0ABY3SL82</accession>
<protein>
    <submittedName>
        <fullName evidence="1">Uncharacterized protein</fullName>
    </submittedName>
</protein>
<dbReference type="EMBL" id="CP090978">
    <property type="protein sequence ID" value="UJF33841.1"/>
    <property type="molecule type" value="Genomic_DNA"/>
</dbReference>
<proteinExistence type="predicted"/>
<name>A0ABY3SL82_9BACL</name>
<keyword evidence="2" id="KW-1185">Reference proteome</keyword>
<evidence type="ECO:0000313" key="2">
    <source>
        <dbReference type="Proteomes" id="UP001649230"/>
    </source>
</evidence>
<reference evidence="1 2" key="1">
    <citation type="journal article" date="2024" name="Int. J. Syst. Evol. Microbiol.">
        <title>Paenibacillus hexagrammi sp. nov., a novel bacterium isolated from the gut content of Hexagrammos agrammus.</title>
        <authorList>
            <person name="Jung H.K."/>
            <person name="Kim D.G."/>
            <person name="Zin H."/>
            <person name="Park J."/>
            <person name="Jung H."/>
            <person name="Kim Y.O."/>
            <person name="Kong H.J."/>
            <person name="Kim J.W."/>
            <person name="Kim Y.S."/>
        </authorList>
    </citation>
    <scope>NUCLEOTIDE SEQUENCE [LARGE SCALE GENOMIC DNA]</scope>
    <source>
        <strain evidence="1 2">YPD9-1</strain>
    </source>
</reference>
<evidence type="ECO:0000313" key="1">
    <source>
        <dbReference type="EMBL" id="UJF33841.1"/>
    </source>
</evidence>
<dbReference type="Proteomes" id="UP001649230">
    <property type="component" value="Chromosome"/>
</dbReference>
<organism evidence="1 2">
    <name type="scientific">Paenibacillus hexagrammi</name>
    <dbReference type="NCBI Taxonomy" id="2908839"/>
    <lineage>
        <taxon>Bacteria</taxon>
        <taxon>Bacillati</taxon>
        <taxon>Bacillota</taxon>
        <taxon>Bacilli</taxon>
        <taxon>Bacillales</taxon>
        <taxon>Paenibacillaceae</taxon>
        <taxon>Paenibacillus</taxon>
    </lineage>
</organism>
<sequence>MKWEEELSCWLGTPIEVHIEDQAGHDPIAPPKKMTLGKIRMTDDNYLQIYMNEHQFLAIPLKGEEHTSYVTSEEGAVLHASDLEAQLVYKVHFGV</sequence>
<dbReference type="RefSeq" id="WP_235120232.1">
    <property type="nucleotide sequence ID" value="NZ_CP090978.1"/>
</dbReference>
<gene>
    <name evidence="1" type="ORF">L0M14_00815</name>
</gene>